<dbReference type="EMBL" id="LJZO01000017">
    <property type="protein sequence ID" value="ROV97213.1"/>
    <property type="molecule type" value="Genomic_DNA"/>
</dbReference>
<proteinExistence type="predicted"/>
<dbReference type="OrthoDB" id="10371824at2759"/>
<protein>
    <submittedName>
        <fullName evidence="2">Uncharacterized protein</fullName>
    </submittedName>
</protein>
<dbReference type="AlphaFoldDB" id="A0A423W1P3"/>
<feature type="region of interest" description="Disordered" evidence="1">
    <location>
        <begin position="1"/>
        <end position="27"/>
    </location>
</feature>
<feature type="compositionally biased region" description="Basic and acidic residues" evidence="1">
    <location>
        <begin position="7"/>
        <end position="21"/>
    </location>
</feature>
<reference evidence="2 3" key="1">
    <citation type="submission" date="2015-09" db="EMBL/GenBank/DDBJ databases">
        <title>Host preference determinants of Valsa canker pathogens revealed by comparative genomics.</title>
        <authorList>
            <person name="Yin Z."/>
            <person name="Huang L."/>
        </authorList>
    </citation>
    <scope>NUCLEOTIDE SEQUENCE [LARGE SCALE GENOMIC DNA]</scope>
    <source>
        <strain evidence="2 3">YSFL</strain>
    </source>
</reference>
<evidence type="ECO:0000256" key="1">
    <source>
        <dbReference type="SAM" id="MobiDB-lite"/>
    </source>
</evidence>
<comment type="caution">
    <text evidence="2">The sequence shown here is derived from an EMBL/GenBank/DDBJ whole genome shotgun (WGS) entry which is preliminary data.</text>
</comment>
<organism evidence="2 3">
    <name type="scientific">Cytospora chrysosperma</name>
    <name type="common">Cytospora canker fungus</name>
    <name type="synonym">Sphaeria chrysosperma</name>
    <dbReference type="NCBI Taxonomy" id="252740"/>
    <lineage>
        <taxon>Eukaryota</taxon>
        <taxon>Fungi</taxon>
        <taxon>Dikarya</taxon>
        <taxon>Ascomycota</taxon>
        <taxon>Pezizomycotina</taxon>
        <taxon>Sordariomycetes</taxon>
        <taxon>Sordariomycetidae</taxon>
        <taxon>Diaporthales</taxon>
        <taxon>Cytosporaceae</taxon>
        <taxon>Cytospora</taxon>
    </lineage>
</organism>
<evidence type="ECO:0000313" key="3">
    <source>
        <dbReference type="Proteomes" id="UP000284375"/>
    </source>
</evidence>
<keyword evidence="3" id="KW-1185">Reference proteome</keyword>
<dbReference type="Proteomes" id="UP000284375">
    <property type="component" value="Unassembled WGS sequence"/>
</dbReference>
<accession>A0A423W1P3</accession>
<gene>
    <name evidence="2" type="ORF">VSDG_04711</name>
</gene>
<sequence>MPPPLRSHADRDQGCHPRPWDDLVDQTVADNPPDEWELFEDGAQLSLPIVDIAAIDEGLEQGDDHALFFFITFLETGDRATLHTLLQVHQVARRLEIPELAPAALIEMTRQTYRIHREVEGVHDQRHGPG</sequence>
<evidence type="ECO:0000313" key="2">
    <source>
        <dbReference type="EMBL" id="ROV97213.1"/>
    </source>
</evidence>
<name>A0A423W1P3_CYTCH</name>